<feature type="domain" description="HMA" evidence="7">
    <location>
        <begin position="1"/>
        <end position="68"/>
    </location>
</feature>
<dbReference type="SUPFAM" id="SSF55008">
    <property type="entry name" value="HMA, heavy metal-associated domain"/>
    <property type="match status" value="1"/>
</dbReference>
<evidence type="ECO:0000259" key="7">
    <source>
        <dbReference type="PROSITE" id="PS50846"/>
    </source>
</evidence>
<keyword evidence="8" id="KW-1185">Reference proteome</keyword>
<proteinExistence type="inferred from homology"/>
<keyword evidence="2" id="KW-0479">Metal-binding</keyword>
<evidence type="ECO:0000256" key="4">
    <source>
        <dbReference type="ARBA" id="ARBA00023289"/>
    </source>
</evidence>
<protein>
    <submittedName>
        <fullName evidence="9">Heavy metal-associated isoprenylated plant protein 39-like</fullName>
    </submittedName>
</protein>
<dbReference type="GeneID" id="106771697"/>
<reference evidence="9" key="2">
    <citation type="submission" date="2025-08" db="UniProtKB">
        <authorList>
            <consortium name="RefSeq"/>
        </authorList>
    </citation>
    <scope>IDENTIFICATION</scope>
    <source>
        <tissue evidence="9">Leaf</tissue>
    </source>
</reference>
<dbReference type="PANTHER" id="PTHR45811:SF77">
    <property type="entry name" value="ION-BINDING PROTEIN, PUTATIVE-RELATED"/>
    <property type="match status" value="1"/>
</dbReference>
<keyword evidence="1" id="KW-0488">Methylation</keyword>
<dbReference type="Gene3D" id="3.30.70.100">
    <property type="match status" value="1"/>
</dbReference>
<dbReference type="KEGG" id="vra:106771697"/>
<sequence length="128" mass="14685">MNKVVLQVELLDDKTKKKAMKAVSKISGVESVSMEMKEQKLTLIGDMDAVVVVEKLRKLCYTEILSYGPAKVEKKDNKKEAEKKEPAEKKNKDQTQNIADILKTYETYHNHYHYTSYVEENPNACVIC</sequence>
<evidence type="ECO:0000256" key="1">
    <source>
        <dbReference type="ARBA" id="ARBA00022481"/>
    </source>
</evidence>
<feature type="region of interest" description="Disordered" evidence="6">
    <location>
        <begin position="72"/>
        <end position="96"/>
    </location>
</feature>
<evidence type="ECO:0000256" key="5">
    <source>
        <dbReference type="ARBA" id="ARBA00024045"/>
    </source>
</evidence>
<dbReference type="OrthoDB" id="1923658at2759"/>
<reference evidence="8" key="1">
    <citation type="journal article" date="2014" name="Nat. Commun.">
        <title>Genome sequence of mungbean and insights into evolution within Vigna species.</title>
        <authorList>
            <person name="Kang Y.J."/>
            <person name="Kim S.K."/>
            <person name="Kim M.Y."/>
            <person name="Lestari P."/>
            <person name="Kim K.H."/>
            <person name="Ha B.K."/>
            <person name="Jun T.H."/>
            <person name="Hwang W.J."/>
            <person name="Lee T."/>
            <person name="Lee J."/>
            <person name="Shim S."/>
            <person name="Yoon M.Y."/>
            <person name="Jang Y.E."/>
            <person name="Han K.S."/>
            <person name="Taeprayoon P."/>
            <person name="Yoon N."/>
            <person name="Somta P."/>
            <person name="Tanya P."/>
            <person name="Kim K.S."/>
            <person name="Gwag J.G."/>
            <person name="Moon J.K."/>
            <person name="Lee Y.H."/>
            <person name="Park B.S."/>
            <person name="Bombarely A."/>
            <person name="Doyle J.J."/>
            <person name="Jackson S.A."/>
            <person name="Schafleitner R."/>
            <person name="Srinives P."/>
            <person name="Varshney R.K."/>
            <person name="Lee S.H."/>
        </authorList>
    </citation>
    <scope>NUCLEOTIDE SEQUENCE [LARGE SCALE GENOMIC DNA]</scope>
    <source>
        <strain evidence="8">cv. VC1973A</strain>
    </source>
</reference>
<name>A0A1S3V4R9_VIGRR</name>
<evidence type="ECO:0000256" key="3">
    <source>
        <dbReference type="ARBA" id="ARBA00023288"/>
    </source>
</evidence>
<dbReference type="RefSeq" id="XP_014513187.1">
    <property type="nucleotide sequence ID" value="XM_014657701.2"/>
</dbReference>
<evidence type="ECO:0000313" key="9">
    <source>
        <dbReference type="RefSeq" id="XP_014513187.1"/>
    </source>
</evidence>
<evidence type="ECO:0000313" key="8">
    <source>
        <dbReference type="Proteomes" id="UP000087766"/>
    </source>
</evidence>
<dbReference type="Pfam" id="PF00403">
    <property type="entry name" value="HMA"/>
    <property type="match status" value="1"/>
</dbReference>
<dbReference type="AlphaFoldDB" id="A0A1S3V4R9"/>
<gene>
    <name evidence="9" type="primary">LOC106771697</name>
</gene>
<dbReference type="GO" id="GO:0046872">
    <property type="term" value="F:metal ion binding"/>
    <property type="evidence" value="ECO:0007669"/>
    <property type="project" value="UniProtKB-KW"/>
</dbReference>
<organism evidence="8 9">
    <name type="scientific">Vigna radiata var. radiata</name>
    <name type="common">Mung bean</name>
    <name type="synonym">Phaseolus aureus</name>
    <dbReference type="NCBI Taxonomy" id="3916"/>
    <lineage>
        <taxon>Eukaryota</taxon>
        <taxon>Viridiplantae</taxon>
        <taxon>Streptophyta</taxon>
        <taxon>Embryophyta</taxon>
        <taxon>Tracheophyta</taxon>
        <taxon>Spermatophyta</taxon>
        <taxon>Magnoliopsida</taxon>
        <taxon>eudicotyledons</taxon>
        <taxon>Gunneridae</taxon>
        <taxon>Pentapetalae</taxon>
        <taxon>rosids</taxon>
        <taxon>fabids</taxon>
        <taxon>Fabales</taxon>
        <taxon>Fabaceae</taxon>
        <taxon>Papilionoideae</taxon>
        <taxon>50 kb inversion clade</taxon>
        <taxon>NPAAA clade</taxon>
        <taxon>indigoferoid/millettioid clade</taxon>
        <taxon>Phaseoleae</taxon>
        <taxon>Vigna</taxon>
    </lineage>
</organism>
<keyword evidence="4" id="KW-0636">Prenylation</keyword>
<dbReference type="InterPro" id="IPR006121">
    <property type="entry name" value="HMA_dom"/>
</dbReference>
<feature type="compositionally biased region" description="Basic and acidic residues" evidence="6">
    <location>
        <begin position="72"/>
        <end position="93"/>
    </location>
</feature>
<dbReference type="PROSITE" id="PS50846">
    <property type="entry name" value="HMA_2"/>
    <property type="match status" value="1"/>
</dbReference>
<dbReference type="InterPro" id="IPR036163">
    <property type="entry name" value="HMA_dom_sf"/>
</dbReference>
<evidence type="ECO:0000256" key="2">
    <source>
        <dbReference type="ARBA" id="ARBA00022723"/>
    </source>
</evidence>
<dbReference type="InterPro" id="IPR051863">
    <property type="entry name" value="HIPP"/>
</dbReference>
<comment type="similarity">
    <text evidence="5">Belongs to the HIPP family.</text>
</comment>
<accession>A0A1S3V4R9</accession>
<dbReference type="Proteomes" id="UP000087766">
    <property type="component" value="Chromosome 8"/>
</dbReference>
<keyword evidence="3" id="KW-0449">Lipoprotein</keyword>
<evidence type="ECO:0000256" key="6">
    <source>
        <dbReference type="SAM" id="MobiDB-lite"/>
    </source>
</evidence>
<dbReference type="STRING" id="3916.A0A1S3V4R9"/>
<dbReference type="PANTHER" id="PTHR45811">
    <property type="entry name" value="COPPER TRANSPORT PROTEIN FAMILY-RELATED"/>
    <property type="match status" value="1"/>
</dbReference>